<evidence type="ECO:0000313" key="5">
    <source>
        <dbReference type="EMBL" id="AFZ05255.1"/>
    </source>
</evidence>
<feature type="domain" description="PNPLA" evidence="4">
    <location>
        <begin position="8"/>
        <end position="210"/>
    </location>
</feature>
<dbReference type="KEGG" id="oni:Osc7112_0665"/>
<evidence type="ECO:0000256" key="3">
    <source>
        <dbReference type="PROSITE-ProRule" id="PRU01161"/>
    </source>
</evidence>
<dbReference type="PANTHER" id="PTHR32176:SF92">
    <property type="entry name" value="XYLOSE ISOMERASE"/>
    <property type="match status" value="1"/>
</dbReference>
<dbReference type="InterPro" id="IPR016035">
    <property type="entry name" value="Acyl_Trfase/lysoPLipase"/>
</dbReference>
<dbReference type="AlphaFoldDB" id="K9VDD0"/>
<dbReference type="GO" id="GO:0047372">
    <property type="term" value="F:monoacylglycerol lipase activity"/>
    <property type="evidence" value="ECO:0007669"/>
    <property type="project" value="TreeGrafter"/>
</dbReference>
<organism evidence="5 6">
    <name type="scientific">Phormidium nigroviride PCC 7112</name>
    <dbReference type="NCBI Taxonomy" id="179408"/>
    <lineage>
        <taxon>Bacteria</taxon>
        <taxon>Bacillati</taxon>
        <taxon>Cyanobacteriota</taxon>
        <taxon>Cyanophyceae</taxon>
        <taxon>Oscillatoriophycideae</taxon>
        <taxon>Oscillatoriales</taxon>
        <taxon>Oscillatoriaceae</taxon>
        <taxon>Phormidium</taxon>
    </lineage>
</organism>
<dbReference type="OrthoDB" id="9807112at2"/>
<gene>
    <name evidence="5" type="ORF">Osc7112_0665</name>
</gene>
<keyword evidence="6" id="KW-1185">Reference proteome</keyword>
<dbReference type="InterPro" id="IPR002641">
    <property type="entry name" value="PNPLA_dom"/>
</dbReference>
<evidence type="ECO:0000256" key="2">
    <source>
        <dbReference type="ARBA" id="ARBA00023098"/>
    </source>
</evidence>
<dbReference type="PANTHER" id="PTHR32176">
    <property type="entry name" value="XYLOSE ISOMERASE"/>
    <property type="match status" value="1"/>
</dbReference>
<sequence>MAKYTRILSIDGGGIRGIIPAQILVSVESKLQQKSGNPDARIADYFDLIAGTSAGGILTCIYLCPDAENPSRPQWAAQDAVNFSIKSGRDVFQTSFWQKVRSLDGLRDEKYPSEPLEKLFWENFRDCKLSELLKPCLISSYDIERRKAHFFDQIDAKKCPAEDYFIRDIARATSAAPSYFEVCKIYSFSNECYALIDGGVFANNPALCAYAEVRNKFIIPDDRPDKGPTAKDMVILSLGTGEAQKKYPYEKVKNWGQIEWVEPLINIMMTGVAETVNYQLIQIYDAVERPNQYLRITPDLSHEQPLPIDDASEEKISELLRIGKDQAEKNNEELDKFIDLLLAE</sequence>
<evidence type="ECO:0000313" key="6">
    <source>
        <dbReference type="Proteomes" id="UP000010478"/>
    </source>
</evidence>
<dbReference type="Proteomes" id="UP000010478">
    <property type="component" value="Chromosome"/>
</dbReference>
<feature type="short sequence motif" description="GXSXG" evidence="3">
    <location>
        <begin position="51"/>
        <end position="55"/>
    </location>
</feature>
<dbReference type="PROSITE" id="PS51635">
    <property type="entry name" value="PNPLA"/>
    <property type="match status" value="1"/>
</dbReference>
<dbReference type="Pfam" id="PF01734">
    <property type="entry name" value="Patatin"/>
    <property type="match status" value="1"/>
</dbReference>
<dbReference type="SUPFAM" id="SSF52151">
    <property type="entry name" value="FabD/lysophospholipase-like"/>
    <property type="match status" value="1"/>
</dbReference>
<dbReference type="RefSeq" id="WP_015174585.1">
    <property type="nucleotide sequence ID" value="NC_019729.1"/>
</dbReference>
<proteinExistence type="inferred from homology"/>
<feature type="short sequence motif" description="GXGXXG" evidence="3">
    <location>
        <begin position="12"/>
        <end position="17"/>
    </location>
</feature>
<reference evidence="5 6" key="1">
    <citation type="submission" date="2012-05" db="EMBL/GenBank/DDBJ databases">
        <title>Finished chromosome of genome of Oscillatoria sp. PCC 7112.</title>
        <authorList>
            <consortium name="US DOE Joint Genome Institute"/>
            <person name="Gugger M."/>
            <person name="Coursin T."/>
            <person name="Rippka R."/>
            <person name="Tandeau De Marsac N."/>
            <person name="Huntemann M."/>
            <person name="Wei C.-L."/>
            <person name="Han J."/>
            <person name="Detter J.C."/>
            <person name="Han C."/>
            <person name="Tapia R."/>
            <person name="Davenport K."/>
            <person name="Daligault H."/>
            <person name="Erkkila T."/>
            <person name="Gu W."/>
            <person name="Munk A.C.C."/>
            <person name="Teshima H."/>
            <person name="Xu Y."/>
            <person name="Chain P."/>
            <person name="Chen A."/>
            <person name="Krypides N."/>
            <person name="Mavromatis K."/>
            <person name="Markowitz V."/>
            <person name="Szeto E."/>
            <person name="Ivanova N."/>
            <person name="Mikhailova N."/>
            <person name="Ovchinnikova G."/>
            <person name="Pagani I."/>
            <person name="Pati A."/>
            <person name="Goodwin L."/>
            <person name="Peters L."/>
            <person name="Pitluck S."/>
            <person name="Woyke T."/>
            <person name="Kerfeld C."/>
        </authorList>
    </citation>
    <scope>NUCLEOTIDE SEQUENCE [LARGE SCALE GENOMIC DNA]</scope>
    <source>
        <strain evidence="5 6">PCC 7112</strain>
    </source>
</reference>
<dbReference type="HOGENOM" id="CLU_000288_144_0_3"/>
<evidence type="ECO:0000259" key="4">
    <source>
        <dbReference type="PROSITE" id="PS51635"/>
    </source>
</evidence>
<dbReference type="STRING" id="179408.Osc7112_0665"/>
<dbReference type="GO" id="GO:0016042">
    <property type="term" value="P:lipid catabolic process"/>
    <property type="evidence" value="ECO:0007669"/>
    <property type="project" value="UniProtKB-UniRule"/>
</dbReference>
<evidence type="ECO:0000256" key="1">
    <source>
        <dbReference type="ARBA" id="ARBA00010240"/>
    </source>
</evidence>
<feature type="active site" description="Proton acceptor" evidence="3">
    <location>
        <position position="197"/>
    </location>
</feature>
<accession>K9VDD0</accession>
<feature type="short sequence motif" description="DGA/G" evidence="3">
    <location>
        <begin position="197"/>
        <end position="199"/>
    </location>
</feature>
<protein>
    <submittedName>
        <fullName evidence="5">Patatin</fullName>
    </submittedName>
</protein>
<keyword evidence="2 3" id="KW-0443">Lipid metabolism</keyword>
<dbReference type="EMBL" id="CP003614">
    <property type="protein sequence ID" value="AFZ05255.1"/>
    <property type="molecule type" value="Genomic_DNA"/>
</dbReference>
<comment type="similarity">
    <text evidence="1">Belongs to the patatin family.</text>
</comment>
<keyword evidence="3" id="KW-0378">Hydrolase</keyword>
<feature type="active site" description="Nucleophile" evidence="3">
    <location>
        <position position="53"/>
    </location>
</feature>
<dbReference type="Gene3D" id="3.40.1090.10">
    <property type="entry name" value="Cytosolic phospholipase A2 catalytic domain"/>
    <property type="match status" value="1"/>
</dbReference>
<dbReference type="eggNOG" id="COG3621">
    <property type="taxonomic scope" value="Bacteria"/>
</dbReference>
<keyword evidence="3" id="KW-0442">Lipid degradation</keyword>
<name>K9VDD0_9CYAN</name>
<dbReference type="GO" id="GO:0004620">
    <property type="term" value="F:phospholipase activity"/>
    <property type="evidence" value="ECO:0007669"/>
    <property type="project" value="TreeGrafter"/>
</dbReference>